<feature type="domain" description="LicD/FKTN/FKRP nucleotidyltransferase" evidence="2">
    <location>
        <begin position="124"/>
        <end position="173"/>
    </location>
</feature>
<sequence>MLRRKLLVFGPIIFLIGFLINVLLHIKLLQPTDHQKKEIHVSIRQAYETYLKLTCSHMLNHSDILNNNNIPIHIKIPSTVSRLSGLYKNYSYTNWKTHAAVNRVLTPCQHMIGMNVVRAFSAFCERYNITYWMIGGSLVGSVRHWDIIPWDKDLDFFVPERDKELLERQFPREQHKVPMYMRPGSLKHGPTKIFPESESKVSWPDKFYPFIDIFYYYENETHLWNHSLCCHHHIRKSAVFPLSIRPLDSLWLPAPRSPFGYFEELDPPLFPRVESECYVRGYAPYTTNMMFEQPMVVICKTLSRVYPFVERKKKNIESLILGEKVLQTMAT</sequence>
<name>A0A815U981_9BILA</name>
<gene>
    <name evidence="3" type="ORF">BJG266_LOCUS28308</name>
    <name evidence="4" type="ORF">QVE165_LOCUS44557</name>
</gene>
<dbReference type="PANTHER" id="PTHR43404:SF2">
    <property type="entry name" value="LIPOPOLYSACCHARIDE CHOLINEPHOSPHOTRANSFERASE LICD"/>
    <property type="match status" value="1"/>
</dbReference>
<evidence type="ECO:0000313" key="4">
    <source>
        <dbReference type="EMBL" id="CAF1517650.1"/>
    </source>
</evidence>
<keyword evidence="5" id="KW-1185">Reference proteome</keyword>
<dbReference type="InterPro" id="IPR007074">
    <property type="entry name" value="LicD/FKTN/FKRP_NTP_transf"/>
</dbReference>
<keyword evidence="1" id="KW-1133">Transmembrane helix</keyword>
<accession>A0A815U981</accession>
<dbReference type="GO" id="GO:0009100">
    <property type="term" value="P:glycoprotein metabolic process"/>
    <property type="evidence" value="ECO:0007669"/>
    <property type="project" value="UniProtKB-ARBA"/>
</dbReference>
<dbReference type="AlphaFoldDB" id="A0A815U981"/>
<dbReference type="OrthoDB" id="444255at2759"/>
<organism evidence="4 5">
    <name type="scientific">Adineta steineri</name>
    <dbReference type="NCBI Taxonomy" id="433720"/>
    <lineage>
        <taxon>Eukaryota</taxon>
        <taxon>Metazoa</taxon>
        <taxon>Spiralia</taxon>
        <taxon>Gnathifera</taxon>
        <taxon>Rotifera</taxon>
        <taxon>Eurotatoria</taxon>
        <taxon>Bdelloidea</taxon>
        <taxon>Adinetida</taxon>
        <taxon>Adinetidae</taxon>
        <taxon>Adineta</taxon>
    </lineage>
</organism>
<evidence type="ECO:0000313" key="3">
    <source>
        <dbReference type="EMBL" id="CAF1227174.1"/>
    </source>
</evidence>
<keyword evidence="1" id="KW-0472">Membrane</keyword>
<dbReference type="PANTHER" id="PTHR43404">
    <property type="entry name" value="LIPOPOLYSACCHARIDE CHOLINEPHOSPHOTRANSFERASE LICD"/>
    <property type="match status" value="1"/>
</dbReference>
<evidence type="ECO:0000259" key="2">
    <source>
        <dbReference type="Pfam" id="PF04991"/>
    </source>
</evidence>
<dbReference type="EMBL" id="CAJNOI010000287">
    <property type="protein sequence ID" value="CAF1227174.1"/>
    <property type="molecule type" value="Genomic_DNA"/>
</dbReference>
<reference evidence="4" key="1">
    <citation type="submission" date="2021-02" db="EMBL/GenBank/DDBJ databases">
        <authorList>
            <person name="Nowell W R."/>
        </authorList>
    </citation>
    <scope>NUCLEOTIDE SEQUENCE</scope>
</reference>
<dbReference type="Proteomes" id="UP000663877">
    <property type="component" value="Unassembled WGS sequence"/>
</dbReference>
<dbReference type="Proteomes" id="UP000663832">
    <property type="component" value="Unassembled WGS sequence"/>
</dbReference>
<evidence type="ECO:0000313" key="5">
    <source>
        <dbReference type="Proteomes" id="UP000663832"/>
    </source>
</evidence>
<protein>
    <recommendedName>
        <fullName evidence="2">LicD/FKTN/FKRP nucleotidyltransferase domain-containing protein</fullName>
    </recommendedName>
</protein>
<dbReference type="EMBL" id="CAJNOM010000601">
    <property type="protein sequence ID" value="CAF1517650.1"/>
    <property type="molecule type" value="Genomic_DNA"/>
</dbReference>
<dbReference type="Pfam" id="PF04991">
    <property type="entry name" value="LicD"/>
    <property type="match status" value="1"/>
</dbReference>
<evidence type="ECO:0000256" key="1">
    <source>
        <dbReference type="SAM" id="Phobius"/>
    </source>
</evidence>
<keyword evidence="1" id="KW-0812">Transmembrane</keyword>
<dbReference type="InterPro" id="IPR052942">
    <property type="entry name" value="LPS_cholinephosphotransferase"/>
</dbReference>
<proteinExistence type="predicted"/>
<feature type="transmembrane region" description="Helical" evidence="1">
    <location>
        <begin position="6"/>
        <end position="26"/>
    </location>
</feature>
<comment type="caution">
    <text evidence="4">The sequence shown here is derived from an EMBL/GenBank/DDBJ whole genome shotgun (WGS) entry which is preliminary data.</text>
</comment>